<comment type="caution">
    <text evidence="1">The sequence shown here is derived from an EMBL/GenBank/DDBJ whole genome shotgun (WGS) entry which is preliminary data.</text>
</comment>
<sequence length="485" mass="54318">MSMEDALYPLLPAYRSLPGSAREAVGRAYRGLPETVRFGPRYAGFRRLAAEVEDWSAEQVEAYQLAELRRVLSGAAHSCPFYARSFADAGFRPARLDSLADLAACPTITSRDIVEHLEGMASADDPRRRRLYVSTSGSTGTPVGFYLEKGVSRPKEKAFLAAQWRRAGYDETCRVAVIRGQVVSRNEREPIAYHDPTRDWLVLSAYHLSVARLPEYLEHIRRFRPDVLHAYPSAALQLAGFLQRTGQSWPVPLRCVLAGSERLTDPQRRLLEAVFGCRVYSWYGHSERVVLAGEGRQSRSYYFWPTYGYVEFGPPDATGLREVIGTSFHNRVMPLIRYRTGDYVRVHDPDRDGPREYPWAAASAVEGRVQEFLVTAAGCRVALTSMMIHTHDFDGLYAIQFVQDRPGSAVVRYVPGPRFRDEQLVAIQRVMHQKLGQDFDLTMRAVAEVEKTPRGKGRWLVSSLPQATAAVDVAAPDETSAAASA</sequence>
<evidence type="ECO:0000313" key="2">
    <source>
        <dbReference type="Proteomes" id="UP000437736"/>
    </source>
</evidence>
<protein>
    <recommendedName>
        <fullName evidence="3">Phenylacetate--CoA ligase family protein</fullName>
    </recommendedName>
</protein>
<accession>A0ABW9QNY6</accession>
<proteinExistence type="predicted"/>
<name>A0ABW9QNY6_9ACTN</name>
<dbReference type="InterPro" id="IPR053158">
    <property type="entry name" value="CapK_Type1_Caps_Biosynth"/>
</dbReference>
<evidence type="ECO:0000313" key="1">
    <source>
        <dbReference type="EMBL" id="MST31514.1"/>
    </source>
</evidence>
<dbReference type="PANTHER" id="PTHR36932:SF1">
    <property type="entry name" value="CAPSULAR POLYSACCHARIDE BIOSYNTHESIS PROTEIN"/>
    <property type="match status" value="1"/>
</dbReference>
<organism evidence="1 2">
    <name type="scientific">Acidiferrimicrobium australe</name>
    <dbReference type="NCBI Taxonomy" id="2664430"/>
    <lineage>
        <taxon>Bacteria</taxon>
        <taxon>Bacillati</taxon>
        <taxon>Actinomycetota</taxon>
        <taxon>Acidimicrobiia</taxon>
        <taxon>Acidimicrobiales</taxon>
        <taxon>Acidimicrobiaceae</taxon>
        <taxon>Acidiferrimicrobium</taxon>
    </lineage>
</organism>
<dbReference type="PANTHER" id="PTHR36932">
    <property type="entry name" value="CAPSULAR POLYSACCHARIDE BIOSYNTHESIS PROTEIN"/>
    <property type="match status" value="1"/>
</dbReference>
<dbReference type="InterPro" id="IPR042099">
    <property type="entry name" value="ANL_N_sf"/>
</dbReference>
<dbReference type="EMBL" id="WJHE01000088">
    <property type="protein sequence ID" value="MST31514.1"/>
    <property type="molecule type" value="Genomic_DNA"/>
</dbReference>
<dbReference type="Proteomes" id="UP000437736">
    <property type="component" value="Unassembled WGS sequence"/>
</dbReference>
<evidence type="ECO:0008006" key="3">
    <source>
        <dbReference type="Google" id="ProtNLM"/>
    </source>
</evidence>
<reference evidence="1 2" key="1">
    <citation type="submission" date="2019-11" db="EMBL/GenBank/DDBJ databases">
        <title>Acidiferrimicrobium australis gen. nov., sp. nov., an acidophilic and obligately heterotrophic, member of the Actinobacteria that catalyses dissimilatory oxido- reduction of iron isolated from metal-rich acidic water in Chile.</title>
        <authorList>
            <person name="Gonzalez D."/>
            <person name="Huber K."/>
            <person name="Hedrich S."/>
            <person name="Rojas-Villalobos C."/>
            <person name="Quatrini R."/>
            <person name="Dinamarca M.A."/>
            <person name="Schwarz A."/>
            <person name="Canales C."/>
            <person name="Nancucheo I."/>
        </authorList>
    </citation>
    <scope>NUCLEOTIDE SEQUENCE [LARGE SCALE GENOMIC DNA]</scope>
    <source>
        <strain evidence="1 2">USS-CCA1</strain>
    </source>
</reference>
<keyword evidence="2" id="KW-1185">Reference proteome</keyword>
<gene>
    <name evidence="1" type="ORF">GHK86_02060</name>
</gene>
<dbReference type="SUPFAM" id="SSF56801">
    <property type="entry name" value="Acetyl-CoA synthetase-like"/>
    <property type="match status" value="1"/>
</dbReference>
<dbReference type="Gene3D" id="3.40.50.12780">
    <property type="entry name" value="N-terminal domain of ligase-like"/>
    <property type="match status" value="1"/>
</dbReference>